<evidence type="ECO:0000256" key="2">
    <source>
        <dbReference type="ARBA" id="ARBA00022771"/>
    </source>
</evidence>
<dbReference type="PANTHER" id="PTHR47172:SF24">
    <property type="entry name" value="GATA ZINC FINGER DOMAIN-CONTAINING PROTEIN 14-RELATED"/>
    <property type="match status" value="1"/>
</dbReference>
<evidence type="ECO:0000313" key="9">
    <source>
        <dbReference type="EMBL" id="KXS19141.1"/>
    </source>
</evidence>
<dbReference type="AlphaFoldDB" id="A0A139AQV8"/>
<keyword evidence="5" id="KW-0804">Transcription</keyword>
<evidence type="ECO:0000256" key="3">
    <source>
        <dbReference type="ARBA" id="ARBA00022833"/>
    </source>
</evidence>
<dbReference type="GO" id="GO:0006355">
    <property type="term" value="P:regulation of DNA-templated transcription"/>
    <property type="evidence" value="ECO:0007669"/>
    <property type="project" value="InterPro"/>
</dbReference>
<dbReference type="CDD" id="cd00202">
    <property type="entry name" value="ZnF_GATA"/>
    <property type="match status" value="1"/>
</dbReference>
<dbReference type="Pfam" id="PF00320">
    <property type="entry name" value="GATA"/>
    <property type="match status" value="1"/>
</dbReference>
<sequence length="107" mass="11653">MTHQRYPSDFYKIQEPQYGVTQAPSMPSMSSVGHQNQHPMPVQRASSQRSINKSCGECGTTSSPEWRTGPAGTKLCNACGLRYRRRNQQSAAQKGNGLESHAVGTAA</sequence>
<feature type="compositionally biased region" description="Polar residues" evidence="7">
    <location>
        <begin position="21"/>
        <end position="65"/>
    </location>
</feature>
<keyword evidence="3" id="KW-0862">Zinc</keyword>
<protein>
    <recommendedName>
        <fullName evidence="8">GATA-type domain-containing protein</fullName>
    </recommendedName>
</protein>
<dbReference type="SUPFAM" id="SSF57716">
    <property type="entry name" value="Glucocorticoid receptor-like (DNA-binding domain)"/>
    <property type="match status" value="1"/>
</dbReference>
<gene>
    <name evidence="9" type="ORF">M427DRAFT_95345</name>
</gene>
<evidence type="ECO:0000259" key="8">
    <source>
        <dbReference type="PROSITE" id="PS50114"/>
    </source>
</evidence>
<feature type="domain" description="GATA-type" evidence="8">
    <location>
        <begin position="49"/>
        <end position="84"/>
    </location>
</feature>
<accession>A0A139AQV8</accession>
<evidence type="ECO:0000313" key="10">
    <source>
        <dbReference type="Proteomes" id="UP000070544"/>
    </source>
</evidence>
<reference evidence="9 10" key="1">
    <citation type="journal article" date="2015" name="Genome Biol. Evol.">
        <title>Phylogenomic analyses indicate that early fungi evolved digesting cell walls of algal ancestors of land plants.</title>
        <authorList>
            <person name="Chang Y."/>
            <person name="Wang S."/>
            <person name="Sekimoto S."/>
            <person name="Aerts A.L."/>
            <person name="Choi C."/>
            <person name="Clum A."/>
            <person name="LaButti K.M."/>
            <person name="Lindquist E.A."/>
            <person name="Yee Ngan C."/>
            <person name="Ohm R.A."/>
            <person name="Salamov A.A."/>
            <person name="Grigoriev I.V."/>
            <person name="Spatafora J.W."/>
            <person name="Berbee M.L."/>
        </authorList>
    </citation>
    <scope>NUCLEOTIDE SEQUENCE [LARGE SCALE GENOMIC DNA]</scope>
    <source>
        <strain evidence="9 10">JEL478</strain>
    </source>
</reference>
<feature type="region of interest" description="Disordered" evidence="7">
    <location>
        <begin position="86"/>
        <end position="107"/>
    </location>
</feature>
<evidence type="ECO:0000256" key="1">
    <source>
        <dbReference type="ARBA" id="ARBA00022723"/>
    </source>
</evidence>
<dbReference type="STRING" id="1344416.A0A139AQV8"/>
<dbReference type="InterPro" id="IPR000679">
    <property type="entry name" value="Znf_GATA"/>
</dbReference>
<keyword evidence="1" id="KW-0479">Metal-binding</keyword>
<dbReference type="PANTHER" id="PTHR47172">
    <property type="entry name" value="OS01G0976800 PROTEIN"/>
    <property type="match status" value="1"/>
</dbReference>
<evidence type="ECO:0000256" key="7">
    <source>
        <dbReference type="SAM" id="MobiDB-lite"/>
    </source>
</evidence>
<name>A0A139AQV8_GONPJ</name>
<dbReference type="GO" id="GO:0043565">
    <property type="term" value="F:sequence-specific DNA binding"/>
    <property type="evidence" value="ECO:0007669"/>
    <property type="project" value="InterPro"/>
</dbReference>
<dbReference type="InterPro" id="IPR013088">
    <property type="entry name" value="Znf_NHR/GATA"/>
</dbReference>
<evidence type="ECO:0000256" key="5">
    <source>
        <dbReference type="ARBA" id="ARBA00023163"/>
    </source>
</evidence>
<dbReference type="PROSITE" id="PS50114">
    <property type="entry name" value="GATA_ZN_FINGER_2"/>
    <property type="match status" value="1"/>
</dbReference>
<evidence type="ECO:0000256" key="4">
    <source>
        <dbReference type="ARBA" id="ARBA00023015"/>
    </source>
</evidence>
<evidence type="ECO:0000256" key="6">
    <source>
        <dbReference type="PROSITE-ProRule" id="PRU00094"/>
    </source>
</evidence>
<proteinExistence type="predicted"/>
<dbReference type="Gene3D" id="3.30.50.10">
    <property type="entry name" value="Erythroid Transcription Factor GATA-1, subunit A"/>
    <property type="match status" value="1"/>
</dbReference>
<dbReference type="GO" id="GO:0008270">
    <property type="term" value="F:zinc ion binding"/>
    <property type="evidence" value="ECO:0007669"/>
    <property type="project" value="UniProtKB-KW"/>
</dbReference>
<dbReference type="EMBL" id="KQ965739">
    <property type="protein sequence ID" value="KXS19141.1"/>
    <property type="molecule type" value="Genomic_DNA"/>
</dbReference>
<dbReference type="OrthoDB" id="2162994at2759"/>
<dbReference type="PROSITE" id="PS00344">
    <property type="entry name" value="GATA_ZN_FINGER_1"/>
    <property type="match status" value="1"/>
</dbReference>
<feature type="region of interest" description="Disordered" evidence="7">
    <location>
        <begin position="21"/>
        <end position="69"/>
    </location>
</feature>
<keyword evidence="4" id="KW-0805">Transcription regulation</keyword>
<dbReference type="SMART" id="SM00401">
    <property type="entry name" value="ZnF_GATA"/>
    <property type="match status" value="1"/>
</dbReference>
<organism evidence="9 10">
    <name type="scientific">Gonapodya prolifera (strain JEL478)</name>
    <name type="common">Monoblepharis prolifera</name>
    <dbReference type="NCBI Taxonomy" id="1344416"/>
    <lineage>
        <taxon>Eukaryota</taxon>
        <taxon>Fungi</taxon>
        <taxon>Fungi incertae sedis</taxon>
        <taxon>Chytridiomycota</taxon>
        <taxon>Chytridiomycota incertae sedis</taxon>
        <taxon>Monoblepharidomycetes</taxon>
        <taxon>Monoblepharidales</taxon>
        <taxon>Gonapodyaceae</taxon>
        <taxon>Gonapodya</taxon>
    </lineage>
</organism>
<keyword evidence="2 6" id="KW-0863">Zinc-finger</keyword>
<dbReference type="Proteomes" id="UP000070544">
    <property type="component" value="Unassembled WGS sequence"/>
</dbReference>
<keyword evidence="10" id="KW-1185">Reference proteome</keyword>